<dbReference type="SUPFAM" id="SSF56801">
    <property type="entry name" value="Acetyl-CoA synthetase-like"/>
    <property type="match status" value="1"/>
</dbReference>
<dbReference type="PANTHER" id="PTHR22754:SF32">
    <property type="entry name" value="DISCO-INTERACTING PROTEIN 2"/>
    <property type="match status" value="1"/>
</dbReference>
<keyword evidence="3" id="KW-0436">Ligase</keyword>
<name>A0ABY0V5B8_9ACTO</name>
<dbReference type="Proteomes" id="UP000198976">
    <property type="component" value="Chromosome I"/>
</dbReference>
<feature type="domain" description="AMP-dependent synthetase/ligase" evidence="2">
    <location>
        <begin position="14"/>
        <end position="392"/>
    </location>
</feature>
<dbReference type="GO" id="GO:0016874">
    <property type="term" value="F:ligase activity"/>
    <property type="evidence" value="ECO:0007669"/>
    <property type="project" value="UniProtKB-KW"/>
</dbReference>
<dbReference type="InterPro" id="IPR020845">
    <property type="entry name" value="AMP-binding_CS"/>
</dbReference>
<protein>
    <submittedName>
        <fullName evidence="3">Acyl-CoA synthetase (AMP-forming)/AMP-acid ligase II</fullName>
    </submittedName>
</protein>
<comment type="similarity">
    <text evidence="1">Belongs to the ATP-dependent AMP-binding enzyme family.</text>
</comment>
<keyword evidence="4" id="KW-1185">Reference proteome</keyword>
<gene>
    <name evidence="3" type="ORF">SAMN04489714_0243</name>
</gene>
<evidence type="ECO:0000313" key="3">
    <source>
        <dbReference type="EMBL" id="SDT86084.1"/>
    </source>
</evidence>
<dbReference type="EMBL" id="LT629792">
    <property type="protein sequence ID" value="SDT86084.1"/>
    <property type="molecule type" value="Genomic_DNA"/>
</dbReference>
<dbReference type="InterPro" id="IPR042099">
    <property type="entry name" value="ANL_N_sf"/>
</dbReference>
<dbReference type="PANTHER" id="PTHR22754">
    <property type="entry name" value="DISCO-INTERACTING PROTEIN 2 DIP2 -RELATED"/>
    <property type="match status" value="1"/>
</dbReference>
<dbReference type="RefSeq" id="WP_092648172.1">
    <property type="nucleotide sequence ID" value="NZ_LT629792.1"/>
</dbReference>
<proteinExistence type="inferred from homology"/>
<dbReference type="Pfam" id="PF00501">
    <property type="entry name" value="AMP-binding"/>
    <property type="match status" value="1"/>
</dbReference>
<evidence type="ECO:0000256" key="1">
    <source>
        <dbReference type="ARBA" id="ARBA00006432"/>
    </source>
</evidence>
<accession>A0ABY0V5B8</accession>
<dbReference type="Gene3D" id="3.40.50.12780">
    <property type="entry name" value="N-terminal domain of ligase-like"/>
    <property type="match status" value="1"/>
</dbReference>
<dbReference type="PROSITE" id="PS00455">
    <property type="entry name" value="AMP_BINDING"/>
    <property type="match status" value="1"/>
</dbReference>
<evidence type="ECO:0000313" key="4">
    <source>
        <dbReference type="Proteomes" id="UP000198976"/>
    </source>
</evidence>
<sequence>MRKFLSVLEDLENEKNKGITFIVRGEESFLSYSDLYHQSPRVAGKLAARGVRPGQHVVFQLTGNRDLIDLFWGCIWLGAIPVAAPPAVSTNDQERVSRIADMLPDAVILTDERTAPHIHSERCLPVQTVNSTETYEELPLSETNGESIRLVQMSSGSTGDPKGIILTEETLMSAMQATIPRQPQRFENCMLTWLPLTHNFSLLGFHVYSIFRGYSQVLMPTSDFIMNPLNWFEAISRHRATVTVCPNFGFVHVLRYLKARGIPEGASYDLSSVQKIISASEPVDSRAAHAFCEALAKFGLRSNAVVVAYGMSEACLQISTTQIYEPLTAVCLDRARVAIGARYVDIAQPDGAEFVSVGQAVPGMEVSIRDNAGEQLSLDTVGEIYIRGTSLTHESIGMNGVVEHDLTSDGFLATGDIGLIHEGNLYVVARKKDIIFVNGKNYYSPDLESLLMTKLEIETVVLGRTDPKSGEEQVVVFVPVTEKNVSDKDIIGVMATDAGIPVSRIMRIDAIPHTANGKKLRRELEVLL</sequence>
<organism evidence="3 4">
    <name type="scientific">Schaalia radingae</name>
    <dbReference type="NCBI Taxonomy" id="131110"/>
    <lineage>
        <taxon>Bacteria</taxon>
        <taxon>Bacillati</taxon>
        <taxon>Actinomycetota</taxon>
        <taxon>Actinomycetes</taxon>
        <taxon>Actinomycetales</taxon>
        <taxon>Actinomycetaceae</taxon>
        <taxon>Schaalia</taxon>
    </lineage>
</organism>
<evidence type="ECO:0000259" key="2">
    <source>
        <dbReference type="Pfam" id="PF00501"/>
    </source>
</evidence>
<dbReference type="InterPro" id="IPR045851">
    <property type="entry name" value="AMP-bd_C_sf"/>
</dbReference>
<dbReference type="InterPro" id="IPR000873">
    <property type="entry name" value="AMP-dep_synth/lig_dom"/>
</dbReference>
<dbReference type="Gene3D" id="3.30.300.30">
    <property type="match status" value="1"/>
</dbReference>
<reference evidence="3 4" key="1">
    <citation type="submission" date="2016-10" db="EMBL/GenBank/DDBJ databases">
        <authorList>
            <person name="Varghese N."/>
            <person name="Submissions S."/>
        </authorList>
    </citation>
    <scope>NUCLEOTIDE SEQUENCE [LARGE SCALE GENOMIC DNA]</scope>
    <source>
        <strain evidence="3 4">DSM 9169</strain>
    </source>
</reference>